<keyword evidence="3" id="KW-1185">Reference proteome</keyword>
<evidence type="ECO:0000313" key="3">
    <source>
        <dbReference type="Proteomes" id="UP001499909"/>
    </source>
</evidence>
<gene>
    <name evidence="2" type="ORF">GCM10022406_40050</name>
</gene>
<dbReference type="PANTHER" id="PTHR13887:SF54">
    <property type="entry name" value="DSBA FAMILY PROTEIN"/>
    <property type="match status" value="1"/>
</dbReference>
<accession>A0ABP7NUL5</accession>
<dbReference type="Gene3D" id="1.10.472.60">
    <property type="entry name" value="putative protein disulfide isomerase domain"/>
    <property type="match status" value="1"/>
</dbReference>
<dbReference type="Pfam" id="PF01323">
    <property type="entry name" value="DSBA"/>
    <property type="match status" value="1"/>
</dbReference>
<dbReference type="SUPFAM" id="SSF52833">
    <property type="entry name" value="Thioredoxin-like"/>
    <property type="match status" value="1"/>
</dbReference>
<dbReference type="Proteomes" id="UP001499909">
    <property type="component" value="Unassembled WGS sequence"/>
</dbReference>
<protein>
    <submittedName>
        <fullName evidence="2">DsbA family protein</fullName>
    </submittedName>
</protein>
<comment type="caution">
    <text evidence="2">The sequence shown here is derived from an EMBL/GenBank/DDBJ whole genome shotgun (WGS) entry which is preliminary data.</text>
</comment>
<name>A0ABP7NUL5_9BACT</name>
<organism evidence="2 3">
    <name type="scientific">Hymenobacter algoricola</name>
    <dbReference type="NCBI Taxonomy" id="486267"/>
    <lineage>
        <taxon>Bacteria</taxon>
        <taxon>Pseudomonadati</taxon>
        <taxon>Bacteroidota</taxon>
        <taxon>Cytophagia</taxon>
        <taxon>Cytophagales</taxon>
        <taxon>Hymenobacteraceae</taxon>
        <taxon>Hymenobacter</taxon>
    </lineage>
</organism>
<reference evidence="3" key="1">
    <citation type="journal article" date="2019" name="Int. J. Syst. Evol. Microbiol.">
        <title>The Global Catalogue of Microorganisms (GCM) 10K type strain sequencing project: providing services to taxonomists for standard genome sequencing and annotation.</title>
        <authorList>
            <consortium name="The Broad Institute Genomics Platform"/>
            <consortium name="The Broad Institute Genome Sequencing Center for Infectious Disease"/>
            <person name="Wu L."/>
            <person name="Ma J."/>
        </authorList>
    </citation>
    <scope>NUCLEOTIDE SEQUENCE [LARGE SCALE GENOMIC DNA]</scope>
    <source>
        <strain evidence="3">JCM 17214</strain>
    </source>
</reference>
<dbReference type="EMBL" id="BAABDH010000113">
    <property type="protein sequence ID" value="GAA3954448.1"/>
    <property type="molecule type" value="Genomic_DNA"/>
</dbReference>
<dbReference type="InterPro" id="IPR001853">
    <property type="entry name" value="DSBA-like_thioredoxin_dom"/>
</dbReference>
<sequence length="223" mass="24165">MAQNPDLPEILYLFDPLCGWCYGMSPVIQRIQTEYADRVTVSVLCGGMVTGERVGPIGKAWGYISGALQQVEKATGVQFGAAFRALGAAGGNIQDSEPPCRAITVFRQLDDVQHRAASFAHDLQQAHFRDGQDLNDVATYLPLITRYGLDAAEFGRRWALPETAAATQKEFAAVAKIGVQGFPTSILRVGNQGYLLARGFQPYAQFAQGLEQALAQARAEQGK</sequence>
<proteinExistence type="predicted"/>
<dbReference type="PANTHER" id="PTHR13887">
    <property type="entry name" value="GLUTATHIONE S-TRANSFERASE KAPPA"/>
    <property type="match status" value="1"/>
</dbReference>
<evidence type="ECO:0000259" key="1">
    <source>
        <dbReference type="Pfam" id="PF01323"/>
    </source>
</evidence>
<dbReference type="InterPro" id="IPR036249">
    <property type="entry name" value="Thioredoxin-like_sf"/>
</dbReference>
<dbReference type="Gene3D" id="3.40.30.10">
    <property type="entry name" value="Glutaredoxin"/>
    <property type="match status" value="1"/>
</dbReference>
<feature type="domain" description="DSBA-like thioredoxin" evidence="1">
    <location>
        <begin position="13"/>
        <end position="209"/>
    </location>
</feature>
<dbReference type="CDD" id="cd03025">
    <property type="entry name" value="DsbA_FrnE_like"/>
    <property type="match status" value="1"/>
</dbReference>
<evidence type="ECO:0000313" key="2">
    <source>
        <dbReference type="EMBL" id="GAA3954448.1"/>
    </source>
</evidence>
<dbReference type="RefSeq" id="WP_345117806.1">
    <property type="nucleotide sequence ID" value="NZ_BAABDH010000113.1"/>
</dbReference>